<reference evidence="3 4" key="1">
    <citation type="submission" date="2011-09" db="EMBL/GenBank/DDBJ databases">
        <title>The draft genome of Treponema saccharophilum DSM 2985.</title>
        <authorList>
            <consortium name="US DOE Joint Genome Institute (JGI-PGF)"/>
            <person name="Lucas S."/>
            <person name="Copeland A."/>
            <person name="Lapidus A."/>
            <person name="Glavina del Rio T."/>
            <person name="Dalin E."/>
            <person name="Tice H."/>
            <person name="Bruce D."/>
            <person name="Goodwin L."/>
            <person name="Pitluck S."/>
            <person name="Peters L."/>
            <person name="Kyrpides N."/>
            <person name="Mavromatis K."/>
            <person name="Ivanova N."/>
            <person name="Markowitz V."/>
            <person name="Cheng J.-F."/>
            <person name="Hugenholtz P."/>
            <person name="Woyke T."/>
            <person name="Wu D."/>
            <person name="Gronow S."/>
            <person name="Wellnitz S."/>
            <person name="Brambilla E."/>
            <person name="Klenk H.-P."/>
            <person name="Eisen J.A."/>
        </authorList>
    </citation>
    <scope>NUCLEOTIDE SEQUENCE [LARGE SCALE GENOMIC DNA]</scope>
    <source>
        <strain evidence="3 4">DSM 2985</strain>
    </source>
</reference>
<gene>
    <name evidence="3" type="ORF">TresaDRAFT_0874</name>
</gene>
<evidence type="ECO:0000256" key="1">
    <source>
        <dbReference type="ARBA" id="ARBA00022729"/>
    </source>
</evidence>
<dbReference type="Pfam" id="PF03548">
    <property type="entry name" value="LolA"/>
    <property type="match status" value="1"/>
</dbReference>
<dbReference type="CDD" id="cd16325">
    <property type="entry name" value="LolA"/>
    <property type="match status" value="1"/>
</dbReference>
<evidence type="ECO:0000313" key="4">
    <source>
        <dbReference type="Proteomes" id="UP000003571"/>
    </source>
</evidence>
<sequence>MKKIFLTGILMVSLVLAAVADGIVTARNYFDSVSAVYGALRDYEADIDIKANKTTMKGKVSYKKPNLLRIDFSTPSEQVICFNGELLTIYLPGSSAILNQSVQNTNSGNANMATPQGLSLMSRYYSVAYLKSGTPVPLDDDAESPELVVKLRLSRKNTTEAFRYINMSVDPQSKLIRQLEGITPQGESFVFNFKNYILNSGIPDNRFVYDAPSSANNYNNFLFSE</sequence>
<dbReference type="OrthoDB" id="306521at2"/>
<dbReference type="AlphaFoldDB" id="H7EMY5"/>
<dbReference type="InterPro" id="IPR029046">
    <property type="entry name" value="LolA/LolB/LppX"/>
</dbReference>
<comment type="caution">
    <text evidence="3">The sequence shown here is derived from an EMBL/GenBank/DDBJ whole genome shotgun (WGS) entry which is preliminary data.</text>
</comment>
<dbReference type="eggNOG" id="COG2834">
    <property type="taxonomic scope" value="Bacteria"/>
</dbReference>
<dbReference type="Proteomes" id="UP000003571">
    <property type="component" value="Unassembled WGS sequence"/>
</dbReference>
<dbReference type="Gene3D" id="2.50.20.10">
    <property type="entry name" value="Lipoprotein localisation LolA/LolB/LppX"/>
    <property type="match status" value="1"/>
</dbReference>
<keyword evidence="4" id="KW-1185">Reference proteome</keyword>
<dbReference type="STRING" id="907348.TresaDRAFT_0874"/>
<evidence type="ECO:0000313" key="3">
    <source>
        <dbReference type="EMBL" id="EIC01049.1"/>
    </source>
</evidence>
<keyword evidence="1 2" id="KW-0732">Signal</keyword>
<evidence type="ECO:0000256" key="2">
    <source>
        <dbReference type="SAM" id="SignalP"/>
    </source>
</evidence>
<dbReference type="RefSeq" id="WP_002705782.1">
    <property type="nucleotide sequence ID" value="NZ_AGRW01000052.1"/>
</dbReference>
<dbReference type="SUPFAM" id="SSF89392">
    <property type="entry name" value="Prokaryotic lipoproteins and lipoprotein localization factors"/>
    <property type="match status" value="1"/>
</dbReference>
<dbReference type="PATRIC" id="fig|907348.3.peg.2290"/>
<feature type="signal peptide" evidence="2">
    <location>
        <begin position="1"/>
        <end position="17"/>
    </location>
</feature>
<feature type="chain" id="PRO_5003610257" evidence="2">
    <location>
        <begin position="18"/>
        <end position="225"/>
    </location>
</feature>
<dbReference type="PANTHER" id="PTHR35869:SF1">
    <property type="entry name" value="OUTER-MEMBRANE LIPOPROTEIN CARRIER PROTEIN"/>
    <property type="match status" value="1"/>
</dbReference>
<protein>
    <submittedName>
        <fullName evidence="3">Outer membrane lipoprotein carrier protein LolA</fullName>
    </submittedName>
</protein>
<proteinExistence type="predicted"/>
<dbReference type="PANTHER" id="PTHR35869">
    <property type="entry name" value="OUTER-MEMBRANE LIPOPROTEIN CARRIER PROTEIN"/>
    <property type="match status" value="1"/>
</dbReference>
<dbReference type="InterPro" id="IPR004564">
    <property type="entry name" value="OM_lipoprot_carrier_LolA-like"/>
</dbReference>
<dbReference type="EMBL" id="AGRW01000052">
    <property type="protein sequence ID" value="EIC01049.1"/>
    <property type="molecule type" value="Genomic_DNA"/>
</dbReference>
<name>H7EMY5_9SPIR</name>
<keyword evidence="3" id="KW-0449">Lipoprotein</keyword>
<organism evidence="3 4">
    <name type="scientific">Treponema saccharophilum DSM 2985</name>
    <dbReference type="NCBI Taxonomy" id="907348"/>
    <lineage>
        <taxon>Bacteria</taxon>
        <taxon>Pseudomonadati</taxon>
        <taxon>Spirochaetota</taxon>
        <taxon>Spirochaetia</taxon>
        <taxon>Spirochaetales</taxon>
        <taxon>Treponemataceae</taxon>
        <taxon>Treponema</taxon>
    </lineage>
</organism>
<accession>H7EMY5</accession>